<dbReference type="GO" id="GO:0035336">
    <property type="term" value="P:long-chain fatty-acyl-CoA metabolic process"/>
    <property type="evidence" value="ECO:0007669"/>
    <property type="project" value="TreeGrafter"/>
</dbReference>
<keyword evidence="1" id="KW-0560">Oxidoreductase</keyword>
<dbReference type="GO" id="GO:0102965">
    <property type="term" value="F:alcohol-forming long-chain fatty acyl-CoA reductase activity"/>
    <property type="evidence" value="ECO:0007669"/>
    <property type="project" value="UniProtKB-EC"/>
</dbReference>
<dbReference type="EC" id="1.2.1.84" evidence="1"/>
<evidence type="ECO:0000313" key="4">
    <source>
        <dbReference type="Proteomes" id="UP000636709"/>
    </source>
</evidence>
<dbReference type="EMBL" id="JACEFO010002822">
    <property type="protein sequence ID" value="KAF8647962.1"/>
    <property type="molecule type" value="Genomic_DNA"/>
</dbReference>
<gene>
    <name evidence="3" type="ORF">HU200_065162</name>
</gene>
<evidence type="ECO:0000313" key="3">
    <source>
        <dbReference type="EMBL" id="KAF8647962.1"/>
    </source>
</evidence>
<comment type="similarity">
    <text evidence="1">Belongs to the fatty acyl-CoA reductase family.</text>
</comment>
<dbReference type="Proteomes" id="UP000636709">
    <property type="component" value="Unassembled WGS sequence"/>
</dbReference>
<comment type="catalytic activity">
    <reaction evidence="1">
        <text>a long-chain fatty acyl-CoA + 2 NADPH + 2 H(+) = a long-chain primary fatty alcohol + 2 NADP(+) + CoA</text>
        <dbReference type="Rhea" id="RHEA:52716"/>
        <dbReference type="ChEBI" id="CHEBI:15378"/>
        <dbReference type="ChEBI" id="CHEBI:57287"/>
        <dbReference type="ChEBI" id="CHEBI:57783"/>
        <dbReference type="ChEBI" id="CHEBI:58349"/>
        <dbReference type="ChEBI" id="CHEBI:77396"/>
        <dbReference type="ChEBI" id="CHEBI:83139"/>
        <dbReference type="EC" id="1.2.1.84"/>
    </reaction>
</comment>
<dbReference type="InterPro" id="IPR026055">
    <property type="entry name" value="FAR"/>
</dbReference>
<dbReference type="PANTHER" id="PTHR11011:SF44">
    <property type="entry name" value="FATTY ACYL-COA REDUCTASE"/>
    <property type="match status" value="1"/>
</dbReference>
<dbReference type="GO" id="GO:0080019">
    <property type="term" value="F:alcohol-forming very long-chain fatty acyl-CoA reductase activity"/>
    <property type="evidence" value="ECO:0007669"/>
    <property type="project" value="InterPro"/>
</dbReference>
<dbReference type="SUPFAM" id="SSF51735">
    <property type="entry name" value="NAD(P)-binding Rossmann-fold domains"/>
    <property type="match status" value="1"/>
</dbReference>
<name>A0A834ZZ07_9POAL</name>
<comment type="function">
    <text evidence="1">Catalyzes the reduction of fatty acyl-CoA to fatty alcohols.</text>
</comment>
<evidence type="ECO:0000259" key="2">
    <source>
        <dbReference type="Pfam" id="PF07993"/>
    </source>
</evidence>
<keyword evidence="4" id="KW-1185">Reference proteome</keyword>
<dbReference type="OrthoDB" id="429813at2759"/>
<sequence>MSTVSAKKRREHLAGHVDVVVVDLSIARGKPSPFMARTSPFFDGLTVKLRAVFAKRITASHALSPLRASAGKTTPSIMGMLLISGGGRCNVIPASVDSTDPRGPSGEVIVGPLVRDLLGSWCWTHCLAPFKGGSDLRLPRPSPVGFGLPMPSNGMGLGSENQARKIFGPARAPQPELAHGWASASLFFIDIRAFYYVYFLYGSTESTSRWIIIVIKKQFPRRLGLPLEANLDHSHKSFGYGEDCAAHHQLPTLNRSPSLVVNSLPDCLLSRQLQPHTSGPACLSANSLCNMTPMQTQTCHRADMQQLGISMAGISSSLSLASCPVSLSLSLPPSYTHTTQTKKMVGTMEETRIPGYFKNKGILVTGSTGFLGKILVEKILRVQPDVKRIYLPVRAPDAESAKKRVETEVSQRHLQHSQLELVGSYCVQSRVQCNANLPAVMRIMPTGHRYACMPGKGNDVLRPPVSRRLCKPGRNILQM</sequence>
<dbReference type="Pfam" id="PF07993">
    <property type="entry name" value="NAD_binding_4"/>
    <property type="match status" value="1"/>
</dbReference>
<evidence type="ECO:0000256" key="1">
    <source>
        <dbReference type="RuleBase" id="RU363097"/>
    </source>
</evidence>
<keyword evidence="1" id="KW-0443">Lipid metabolism</keyword>
<keyword evidence="1" id="KW-0444">Lipid biosynthesis</keyword>
<organism evidence="3 4">
    <name type="scientific">Digitaria exilis</name>
    <dbReference type="NCBI Taxonomy" id="1010633"/>
    <lineage>
        <taxon>Eukaryota</taxon>
        <taxon>Viridiplantae</taxon>
        <taxon>Streptophyta</taxon>
        <taxon>Embryophyta</taxon>
        <taxon>Tracheophyta</taxon>
        <taxon>Spermatophyta</taxon>
        <taxon>Magnoliopsida</taxon>
        <taxon>Liliopsida</taxon>
        <taxon>Poales</taxon>
        <taxon>Poaceae</taxon>
        <taxon>PACMAD clade</taxon>
        <taxon>Panicoideae</taxon>
        <taxon>Panicodae</taxon>
        <taxon>Paniceae</taxon>
        <taxon>Anthephorinae</taxon>
        <taxon>Digitaria</taxon>
    </lineage>
</organism>
<dbReference type="PANTHER" id="PTHR11011">
    <property type="entry name" value="MALE STERILITY PROTEIN 2-RELATED"/>
    <property type="match status" value="1"/>
</dbReference>
<dbReference type="GO" id="GO:0010345">
    <property type="term" value="P:suberin biosynthetic process"/>
    <property type="evidence" value="ECO:0007669"/>
    <property type="project" value="TreeGrafter"/>
</dbReference>
<reference evidence="3" key="1">
    <citation type="submission" date="2020-07" db="EMBL/GenBank/DDBJ databases">
        <title>Genome sequence and genetic diversity analysis of an under-domesticated orphan crop, white fonio (Digitaria exilis).</title>
        <authorList>
            <person name="Bennetzen J.L."/>
            <person name="Chen S."/>
            <person name="Ma X."/>
            <person name="Wang X."/>
            <person name="Yssel A.E.J."/>
            <person name="Chaluvadi S.R."/>
            <person name="Johnson M."/>
            <person name="Gangashetty P."/>
            <person name="Hamidou F."/>
            <person name="Sanogo M.D."/>
            <person name="Zwaenepoel A."/>
            <person name="Wallace J."/>
            <person name="Van De Peer Y."/>
            <person name="Van Deynze A."/>
        </authorList>
    </citation>
    <scope>NUCLEOTIDE SEQUENCE</scope>
    <source>
        <tissue evidence="3">Leaves</tissue>
    </source>
</reference>
<feature type="domain" description="Thioester reductase (TE)" evidence="2">
    <location>
        <begin position="364"/>
        <end position="419"/>
    </location>
</feature>
<protein>
    <recommendedName>
        <fullName evidence="1">Fatty acyl-CoA reductase</fullName>
        <ecNumber evidence="1">1.2.1.84</ecNumber>
    </recommendedName>
</protein>
<dbReference type="Gene3D" id="3.40.50.720">
    <property type="entry name" value="NAD(P)-binding Rossmann-like Domain"/>
    <property type="match status" value="1"/>
</dbReference>
<dbReference type="AlphaFoldDB" id="A0A834ZZ07"/>
<accession>A0A834ZZ07</accession>
<dbReference type="InterPro" id="IPR036291">
    <property type="entry name" value="NAD(P)-bd_dom_sf"/>
</dbReference>
<keyword evidence="1" id="KW-0521">NADP</keyword>
<comment type="caution">
    <text evidence="3">The sequence shown here is derived from an EMBL/GenBank/DDBJ whole genome shotgun (WGS) entry which is preliminary data.</text>
</comment>
<dbReference type="InterPro" id="IPR013120">
    <property type="entry name" value="FAR_NAD-bd"/>
</dbReference>
<proteinExistence type="inferred from homology"/>